<gene>
    <name evidence="2" type="ORF">Bhyg_10403</name>
</gene>
<keyword evidence="3" id="KW-1185">Reference proteome</keyword>
<sequence length="703" mass="79269">MDDDILDIDEVLTDSFYMPSEECYNDIQNIVQQWKNNENAPVPVSNECTKYFDTRTFTRQKKRLNSTSNGLSDLDYQKSVGFPVENTSGRNFILDSSPSNSLCSYMSDDATSLITSGDFSNVSYFINNANDLTLQFNDLDLKKMDDTRGSSSTDTSLNSTAKRTITHNDLLCNTTIIENADAPGDGIVSPNDVLNSTRTIPTTNRTFEKESNMNMTFDKSLDDTFQELSGKIAKLDLLVPHVPDKYDSANLVQSTPKYTRYQISRQSASPPNLSPISSKKFAFGKMAPENQNTFMTNMPLDLDESITNEEQKSSLVNFEEFEKSIFLDDDKGDEDFETLLDRMGNSKRLEKREVMKESLDNIKKRHSLLNLEIKQEQQREKMNSHNGSSLHKSIPDERLLKRSRLFDDITITTSPDKIDRNTTTTVIVDSNRTFNNQSSQRNGSNQQLSNNEKEEFNSTVVVEKSQKASELPSEEMSRETEIEKPEKYDNRDRFKTIRLFKKPALNAVVITDAQTHFIEPAPVKTTAAQKHIEPISKLKSRQISTLSSRDSYLKSSSVENLNTERFKVDINVAKSSSTQSLDKANSMPKTSSLLRDRISATPKNTKPNNIQNVIQKSIPVFNSRTNVNKLSGLVRPSSGYYSYNTEAEKFEAVNNAQPSGDATFVNGHTVSNEPKQQPSRIAKPSGLRPPSKISCLPRPMSKR</sequence>
<evidence type="ECO:0000313" key="2">
    <source>
        <dbReference type="EMBL" id="KAJ6637672.1"/>
    </source>
</evidence>
<reference evidence="2" key="1">
    <citation type="submission" date="2022-07" db="EMBL/GenBank/DDBJ databases">
        <authorList>
            <person name="Trinca V."/>
            <person name="Uliana J.V.C."/>
            <person name="Torres T.T."/>
            <person name="Ward R.J."/>
            <person name="Monesi N."/>
        </authorList>
    </citation>
    <scope>NUCLEOTIDE SEQUENCE</scope>
    <source>
        <strain evidence="2">HSMRA1968</strain>
        <tissue evidence="2">Whole embryos</tissue>
    </source>
</reference>
<feature type="compositionally biased region" description="Basic and acidic residues" evidence="1">
    <location>
        <begin position="475"/>
        <end position="484"/>
    </location>
</feature>
<dbReference type="AlphaFoldDB" id="A0A9Q0MTG1"/>
<feature type="compositionally biased region" description="Low complexity" evidence="1">
    <location>
        <begin position="435"/>
        <end position="450"/>
    </location>
</feature>
<protein>
    <submittedName>
        <fullName evidence="2">Uncharacterized protein</fullName>
    </submittedName>
</protein>
<feature type="region of interest" description="Disordered" evidence="1">
    <location>
        <begin position="658"/>
        <end position="703"/>
    </location>
</feature>
<comment type="caution">
    <text evidence="2">The sequence shown here is derived from an EMBL/GenBank/DDBJ whole genome shotgun (WGS) entry which is preliminary data.</text>
</comment>
<accession>A0A9Q0MTG1</accession>
<dbReference type="EMBL" id="WJQU01000003">
    <property type="protein sequence ID" value="KAJ6637672.1"/>
    <property type="molecule type" value="Genomic_DNA"/>
</dbReference>
<feature type="region of interest" description="Disordered" evidence="1">
    <location>
        <begin position="430"/>
        <end position="484"/>
    </location>
</feature>
<evidence type="ECO:0000256" key="1">
    <source>
        <dbReference type="SAM" id="MobiDB-lite"/>
    </source>
</evidence>
<proteinExistence type="predicted"/>
<name>A0A9Q0MTG1_9DIPT</name>
<organism evidence="2 3">
    <name type="scientific">Pseudolycoriella hygida</name>
    <dbReference type="NCBI Taxonomy" id="35572"/>
    <lineage>
        <taxon>Eukaryota</taxon>
        <taxon>Metazoa</taxon>
        <taxon>Ecdysozoa</taxon>
        <taxon>Arthropoda</taxon>
        <taxon>Hexapoda</taxon>
        <taxon>Insecta</taxon>
        <taxon>Pterygota</taxon>
        <taxon>Neoptera</taxon>
        <taxon>Endopterygota</taxon>
        <taxon>Diptera</taxon>
        <taxon>Nematocera</taxon>
        <taxon>Sciaroidea</taxon>
        <taxon>Sciaridae</taxon>
        <taxon>Pseudolycoriella</taxon>
    </lineage>
</organism>
<dbReference type="OrthoDB" id="8020139at2759"/>
<evidence type="ECO:0000313" key="3">
    <source>
        <dbReference type="Proteomes" id="UP001151699"/>
    </source>
</evidence>
<dbReference type="Proteomes" id="UP001151699">
    <property type="component" value="Chromosome X"/>
</dbReference>
<feature type="compositionally biased region" description="Polar residues" evidence="1">
    <location>
        <begin position="658"/>
        <end position="679"/>
    </location>
</feature>